<evidence type="ECO:0000259" key="2">
    <source>
        <dbReference type="PROSITE" id="PS50011"/>
    </source>
</evidence>
<keyword evidence="1" id="KW-0732">Signal</keyword>
<evidence type="ECO:0000256" key="1">
    <source>
        <dbReference type="ARBA" id="ARBA00022729"/>
    </source>
</evidence>
<dbReference type="InterPro" id="IPR051343">
    <property type="entry name" value="G-type_lectin_kinases/EP1-like"/>
</dbReference>
<dbReference type="AlphaFoldDB" id="A0A822XQ61"/>
<sequence>MGDHQCPKIADFGLARLLKQDQTGILTGIKGTRGYVAPEWHRNVPIPITAKVDVYSFGIVLLEIVYCRRSVDVNLPEDQVVLVDWVYDCFEVGRVAKLVGDEVVDTRTLEKMVWVGLWCIQDEPSVRSVRQFCMPLASIRMMYFMSLL</sequence>
<accession>A0A822XQ61</accession>
<dbReference type="Gene3D" id="1.10.510.10">
    <property type="entry name" value="Transferase(Phosphotransferase) domain 1"/>
    <property type="match status" value="1"/>
</dbReference>
<evidence type="ECO:0000313" key="4">
    <source>
        <dbReference type="Proteomes" id="UP000607653"/>
    </source>
</evidence>
<dbReference type="PROSITE" id="PS50011">
    <property type="entry name" value="PROTEIN_KINASE_DOM"/>
    <property type="match status" value="1"/>
</dbReference>
<dbReference type="PANTHER" id="PTHR47976:SF7">
    <property type="entry name" value="RECEPTOR-LIKE SERINE_THREONINE-PROTEIN KINASE"/>
    <property type="match status" value="1"/>
</dbReference>
<evidence type="ECO:0000313" key="3">
    <source>
        <dbReference type="EMBL" id="DAD22580.1"/>
    </source>
</evidence>
<dbReference type="InterPro" id="IPR000719">
    <property type="entry name" value="Prot_kinase_dom"/>
</dbReference>
<proteinExistence type="predicted"/>
<organism evidence="3 4">
    <name type="scientific">Nelumbo nucifera</name>
    <name type="common">Sacred lotus</name>
    <dbReference type="NCBI Taxonomy" id="4432"/>
    <lineage>
        <taxon>Eukaryota</taxon>
        <taxon>Viridiplantae</taxon>
        <taxon>Streptophyta</taxon>
        <taxon>Embryophyta</taxon>
        <taxon>Tracheophyta</taxon>
        <taxon>Spermatophyta</taxon>
        <taxon>Magnoliopsida</taxon>
        <taxon>Proteales</taxon>
        <taxon>Nelumbonaceae</taxon>
        <taxon>Nelumbo</taxon>
    </lineage>
</organism>
<dbReference type="InterPro" id="IPR011009">
    <property type="entry name" value="Kinase-like_dom_sf"/>
</dbReference>
<reference evidence="3 4" key="1">
    <citation type="journal article" date="2020" name="Mol. Biol. Evol.">
        <title>Distinct Expression and Methylation Patterns for Genes with Different Fates following a Single Whole-Genome Duplication in Flowering Plants.</title>
        <authorList>
            <person name="Shi T."/>
            <person name="Rahmani R.S."/>
            <person name="Gugger P.F."/>
            <person name="Wang M."/>
            <person name="Li H."/>
            <person name="Zhang Y."/>
            <person name="Li Z."/>
            <person name="Wang Q."/>
            <person name="Van de Peer Y."/>
            <person name="Marchal K."/>
            <person name="Chen J."/>
        </authorList>
    </citation>
    <scope>NUCLEOTIDE SEQUENCE [LARGE SCALE GENOMIC DNA]</scope>
    <source>
        <tissue evidence="3">Leaf</tissue>
    </source>
</reference>
<dbReference type="Pfam" id="PF00069">
    <property type="entry name" value="Pkinase"/>
    <property type="match status" value="1"/>
</dbReference>
<dbReference type="Proteomes" id="UP000607653">
    <property type="component" value="Unassembled WGS sequence"/>
</dbReference>
<dbReference type="EMBL" id="DUZY01000001">
    <property type="protein sequence ID" value="DAD22580.1"/>
    <property type="molecule type" value="Genomic_DNA"/>
</dbReference>
<dbReference type="GO" id="GO:0005524">
    <property type="term" value="F:ATP binding"/>
    <property type="evidence" value="ECO:0007669"/>
    <property type="project" value="InterPro"/>
</dbReference>
<dbReference type="PANTHER" id="PTHR47976">
    <property type="entry name" value="G-TYPE LECTIN S-RECEPTOR-LIKE SERINE/THREONINE-PROTEIN KINASE SD2-5"/>
    <property type="match status" value="1"/>
</dbReference>
<dbReference type="GO" id="GO:0004672">
    <property type="term" value="F:protein kinase activity"/>
    <property type="evidence" value="ECO:0007669"/>
    <property type="project" value="InterPro"/>
</dbReference>
<feature type="domain" description="Protein kinase" evidence="2">
    <location>
        <begin position="1"/>
        <end position="148"/>
    </location>
</feature>
<dbReference type="SUPFAM" id="SSF56112">
    <property type="entry name" value="Protein kinase-like (PK-like)"/>
    <property type="match status" value="1"/>
</dbReference>
<gene>
    <name evidence="3" type="ORF">HUJ06_024043</name>
</gene>
<keyword evidence="4" id="KW-1185">Reference proteome</keyword>
<name>A0A822XQ61_NELNU</name>
<comment type="caution">
    <text evidence="3">The sequence shown here is derived from an EMBL/GenBank/DDBJ whole genome shotgun (WGS) entry which is preliminary data.</text>
</comment>
<protein>
    <recommendedName>
        <fullName evidence="2">Protein kinase domain-containing protein</fullName>
    </recommendedName>
</protein>